<evidence type="ECO:0000313" key="3">
    <source>
        <dbReference type="EMBL" id="CAD9327099.1"/>
    </source>
</evidence>
<dbReference type="SUPFAM" id="SSF51735">
    <property type="entry name" value="NAD(P)-binding Rossmann-fold domains"/>
    <property type="match status" value="1"/>
</dbReference>
<dbReference type="Pfam" id="PF13460">
    <property type="entry name" value="NAD_binding_10"/>
    <property type="match status" value="1"/>
</dbReference>
<dbReference type="PANTHER" id="PTHR14194:SF86">
    <property type="entry name" value="OS05G0110300 PROTEIN"/>
    <property type="match status" value="1"/>
</dbReference>
<dbReference type="AlphaFoldDB" id="A0A6U3QTC7"/>
<name>A0A6U3QTC7_9STRA</name>
<dbReference type="InterPro" id="IPR044163">
    <property type="entry name" value="SARED1-like"/>
</dbReference>
<keyword evidence="1" id="KW-0732">Signal</keyword>
<evidence type="ECO:0000256" key="1">
    <source>
        <dbReference type="SAM" id="SignalP"/>
    </source>
</evidence>
<protein>
    <recommendedName>
        <fullName evidence="2">NAD(P)-binding domain-containing protein</fullName>
    </recommendedName>
</protein>
<feature type="chain" id="PRO_5030160083" description="NAD(P)-binding domain-containing protein" evidence="1">
    <location>
        <begin position="28"/>
        <end position="321"/>
    </location>
</feature>
<feature type="domain" description="NAD(P)-binding" evidence="2">
    <location>
        <begin position="40"/>
        <end position="278"/>
    </location>
</feature>
<dbReference type="PANTHER" id="PTHR14194">
    <property type="entry name" value="NITROGEN METABOLIC REGULATION PROTEIN NMR-RELATED"/>
    <property type="match status" value="1"/>
</dbReference>
<dbReference type="Gene3D" id="3.40.50.720">
    <property type="entry name" value="NAD(P)-binding Rossmann-like Domain"/>
    <property type="match status" value="1"/>
</dbReference>
<gene>
    <name evidence="3" type="ORF">DBRI1063_LOCUS9504</name>
</gene>
<dbReference type="EMBL" id="HBGN01014847">
    <property type="protein sequence ID" value="CAD9327099.1"/>
    <property type="molecule type" value="Transcribed_RNA"/>
</dbReference>
<sequence length="321" mass="35072">MTPSRMRSAVIAAIYLLFFVLLHSSSAFGVNAPMKVIVTGAAGRTGKLVFSCLIEDPRFQAVGLVRTEKSAKKLVKTTKCGLDHVIVSDVTELFTENGNGIPKGLDGAEAIVICTSAVPAISKRSVVKAMLKIPFNVVRGKKAFNFRDLRFLYKPGQYPEKVDFEGQIAQIDLAKKLGMRQVVIVSSMGGTDPSNFLNSIGKDKDGNGNGDILLWKRKAEKYLIESDLEYTIIHPGGLRKEATAPEELVLDIDDKLLKNEKRSISREDVAQLCLAALTVGRGKRVSFDCIAREVEEGKTVKSAEEALTEFLETGKTADYSL</sequence>
<accession>A0A6U3QTC7</accession>
<dbReference type="InterPro" id="IPR016040">
    <property type="entry name" value="NAD(P)-bd_dom"/>
</dbReference>
<dbReference type="InterPro" id="IPR036291">
    <property type="entry name" value="NAD(P)-bd_dom_sf"/>
</dbReference>
<dbReference type="GO" id="GO:0016491">
    <property type="term" value="F:oxidoreductase activity"/>
    <property type="evidence" value="ECO:0007669"/>
    <property type="project" value="InterPro"/>
</dbReference>
<reference evidence="3" key="1">
    <citation type="submission" date="2021-01" db="EMBL/GenBank/DDBJ databases">
        <authorList>
            <person name="Corre E."/>
            <person name="Pelletier E."/>
            <person name="Niang G."/>
            <person name="Scheremetjew M."/>
            <person name="Finn R."/>
            <person name="Kale V."/>
            <person name="Holt S."/>
            <person name="Cochrane G."/>
            <person name="Meng A."/>
            <person name="Brown T."/>
            <person name="Cohen L."/>
        </authorList>
    </citation>
    <scope>NUCLEOTIDE SEQUENCE</scope>
    <source>
        <strain evidence="3">Pop2</strain>
    </source>
</reference>
<organism evidence="3">
    <name type="scientific">Ditylum brightwellii</name>
    <dbReference type="NCBI Taxonomy" id="49249"/>
    <lineage>
        <taxon>Eukaryota</taxon>
        <taxon>Sar</taxon>
        <taxon>Stramenopiles</taxon>
        <taxon>Ochrophyta</taxon>
        <taxon>Bacillariophyta</taxon>
        <taxon>Mediophyceae</taxon>
        <taxon>Lithodesmiophycidae</taxon>
        <taxon>Lithodesmiales</taxon>
        <taxon>Lithodesmiaceae</taxon>
        <taxon>Ditylum</taxon>
    </lineage>
</organism>
<feature type="signal peptide" evidence="1">
    <location>
        <begin position="1"/>
        <end position="27"/>
    </location>
</feature>
<proteinExistence type="predicted"/>
<evidence type="ECO:0000259" key="2">
    <source>
        <dbReference type="Pfam" id="PF13460"/>
    </source>
</evidence>